<comment type="caution">
    <text evidence="2">The sequence shown here is derived from an EMBL/GenBank/DDBJ whole genome shotgun (WGS) entry which is preliminary data.</text>
</comment>
<feature type="domain" description="Aminoglycoside phosphotransferase" evidence="1">
    <location>
        <begin position="167"/>
        <end position="229"/>
    </location>
</feature>
<reference evidence="3" key="1">
    <citation type="journal article" date="2019" name="Int. J. Syst. Evol. Microbiol.">
        <title>The Global Catalogue of Microorganisms (GCM) 10K type strain sequencing project: providing services to taxonomists for standard genome sequencing and annotation.</title>
        <authorList>
            <consortium name="The Broad Institute Genomics Platform"/>
            <consortium name="The Broad Institute Genome Sequencing Center for Infectious Disease"/>
            <person name="Wu L."/>
            <person name="Ma J."/>
        </authorList>
    </citation>
    <scope>NUCLEOTIDE SEQUENCE [LARGE SCALE GENOMIC DNA]</scope>
    <source>
        <strain evidence="3">CCUG 42722</strain>
    </source>
</reference>
<dbReference type="Gene3D" id="3.90.1200.10">
    <property type="match status" value="1"/>
</dbReference>
<dbReference type="EMBL" id="JBHSFI010000001">
    <property type="protein sequence ID" value="MFC4626924.1"/>
    <property type="molecule type" value="Genomic_DNA"/>
</dbReference>
<sequence>MTDEDRHDWLVRHLAQAAQRLGVTIEGEPVHGLYDRTLAARTSGPAWLRVTAQRPEWTKDEMWDGIATAVGEPFDDIPMPRYLRSVEWTDSDRVVRADLLTYVDGRAIGTGLVLDHHVDLSDSWWKALRAGLEPLQLMTTTERLTTSVRDRDFRDYLLALFGIEIDPDRIEMVVSHGDLHFGNLTGPDLVILDWENWGWAPAGYDAAHLLCSAILHPDIAERVRTEFAETLDTYTGAIAQLVAASKYLHHVTNGRFREAAVPIRRHVETVIREQLTS</sequence>
<protein>
    <submittedName>
        <fullName evidence="2">Phosphotransferase</fullName>
    </submittedName>
</protein>
<keyword evidence="3" id="KW-1185">Reference proteome</keyword>
<dbReference type="InterPro" id="IPR011009">
    <property type="entry name" value="Kinase-like_dom_sf"/>
</dbReference>
<evidence type="ECO:0000313" key="2">
    <source>
        <dbReference type="EMBL" id="MFC4626924.1"/>
    </source>
</evidence>
<dbReference type="InterPro" id="IPR002575">
    <property type="entry name" value="Aminoglycoside_PTrfase"/>
</dbReference>
<organism evidence="2 3">
    <name type="scientific">Promicromonospora alba</name>
    <dbReference type="NCBI Taxonomy" id="1616110"/>
    <lineage>
        <taxon>Bacteria</taxon>
        <taxon>Bacillati</taxon>
        <taxon>Actinomycetota</taxon>
        <taxon>Actinomycetes</taxon>
        <taxon>Micrococcales</taxon>
        <taxon>Promicromonosporaceae</taxon>
        <taxon>Promicromonospora</taxon>
    </lineage>
</organism>
<name>A0ABV9H990_9MICO</name>
<proteinExistence type="predicted"/>
<accession>A0ABV9H990</accession>
<dbReference type="Pfam" id="PF01636">
    <property type="entry name" value="APH"/>
    <property type="match status" value="1"/>
</dbReference>
<gene>
    <name evidence="2" type="ORF">ACFO6V_01680</name>
</gene>
<dbReference type="SUPFAM" id="SSF56112">
    <property type="entry name" value="Protein kinase-like (PK-like)"/>
    <property type="match status" value="1"/>
</dbReference>
<dbReference type="RefSeq" id="WP_377131505.1">
    <property type="nucleotide sequence ID" value="NZ_JBHSFI010000001.1"/>
</dbReference>
<dbReference type="Proteomes" id="UP001596011">
    <property type="component" value="Unassembled WGS sequence"/>
</dbReference>
<evidence type="ECO:0000313" key="3">
    <source>
        <dbReference type="Proteomes" id="UP001596011"/>
    </source>
</evidence>
<evidence type="ECO:0000259" key="1">
    <source>
        <dbReference type="Pfam" id="PF01636"/>
    </source>
</evidence>